<organism evidence="3 4">
    <name type="scientific">Mytilus coruscus</name>
    <name type="common">Sea mussel</name>
    <dbReference type="NCBI Taxonomy" id="42192"/>
    <lineage>
        <taxon>Eukaryota</taxon>
        <taxon>Metazoa</taxon>
        <taxon>Spiralia</taxon>
        <taxon>Lophotrochozoa</taxon>
        <taxon>Mollusca</taxon>
        <taxon>Bivalvia</taxon>
        <taxon>Autobranchia</taxon>
        <taxon>Pteriomorphia</taxon>
        <taxon>Mytilida</taxon>
        <taxon>Mytiloidea</taxon>
        <taxon>Mytilidae</taxon>
        <taxon>Mytilinae</taxon>
        <taxon>Mytilus</taxon>
    </lineage>
</organism>
<reference evidence="3 4" key="1">
    <citation type="submission" date="2020-06" db="EMBL/GenBank/DDBJ databases">
        <authorList>
            <person name="Li R."/>
            <person name="Bekaert M."/>
        </authorList>
    </citation>
    <scope>NUCLEOTIDE SEQUENCE [LARGE SCALE GENOMIC DNA]</scope>
    <source>
        <strain evidence="4">wild</strain>
    </source>
</reference>
<dbReference type="AlphaFoldDB" id="A0A6J8B405"/>
<accession>A0A6J8B405</accession>
<feature type="domain" description="Ig-like" evidence="2">
    <location>
        <begin position="261"/>
        <end position="352"/>
    </location>
</feature>
<dbReference type="InterPro" id="IPR007110">
    <property type="entry name" value="Ig-like_dom"/>
</dbReference>
<dbReference type="Gene3D" id="2.60.40.10">
    <property type="entry name" value="Immunoglobulins"/>
    <property type="match status" value="1"/>
</dbReference>
<sequence length="543" mass="61528">METFLEVRGQVDQIMNGKWSCHYGRNLEIAYVDVKIIKEKVLIFFLHWYKAIENYRKGIRISGAKLTKTGGQMWLTCYSNIALAVKLVTFYVNNDLYNTINKDINGCRSSVDNGVCDPDQCHCSEDGTTYFMKHTGLDKAGNVSIQCKMEFEFGLEMTDCIIVNVIDLDKPVVAQDKDQPLFASDYVTTICSALVKGTVFQLEWDCFHFKPISTIRNETHIKSILSFQVTSSMNNKICTCKASYKNLQSSTSLKIEVSKAPVLTLNNMFVCNQSTTITIVCNATSELPVKQFGLWVHLYKNDFIRFLNGTQNSSTSTIELDKCNLEDGGEYVCQAHSREKGNMFWSNASTIVAIKGPPYVGTADIFEEPVLTVSVKLYSAPPPLYIEWFLGKHQVQNSTRFAQMLVTTSIQKQMHGKEIATAGYKAILKMQNFSRDDITTISISVQNEFGNVTKIFEINRSSNQRTGQRVDVRSIYFAAFPQESNANRYAITEQVSQYVEIGSIQNEELNVGQENAYEEADKEEEDRHSDDGYQMPHDYVEVF</sequence>
<proteinExistence type="predicted"/>
<dbReference type="PROSITE" id="PS50835">
    <property type="entry name" value="IG_LIKE"/>
    <property type="match status" value="1"/>
</dbReference>
<evidence type="ECO:0000313" key="3">
    <source>
        <dbReference type="EMBL" id="CAC5378090.1"/>
    </source>
</evidence>
<dbReference type="SUPFAM" id="SSF48726">
    <property type="entry name" value="Immunoglobulin"/>
    <property type="match status" value="1"/>
</dbReference>
<dbReference type="OrthoDB" id="6208586at2759"/>
<dbReference type="Proteomes" id="UP000507470">
    <property type="component" value="Unassembled WGS sequence"/>
</dbReference>
<feature type="region of interest" description="Disordered" evidence="1">
    <location>
        <begin position="514"/>
        <end position="537"/>
    </location>
</feature>
<evidence type="ECO:0000259" key="2">
    <source>
        <dbReference type="PROSITE" id="PS50835"/>
    </source>
</evidence>
<dbReference type="InterPro" id="IPR013783">
    <property type="entry name" value="Ig-like_fold"/>
</dbReference>
<name>A0A6J8B405_MYTCO</name>
<dbReference type="EMBL" id="CACVKT020002492">
    <property type="protein sequence ID" value="CAC5378090.1"/>
    <property type="molecule type" value="Genomic_DNA"/>
</dbReference>
<protein>
    <recommendedName>
        <fullName evidence="2">Ig-like domain-containing protein</fullName>
    </recommendedName>
</protein>
<evidence type="ECO:0000313" key="4">
    <source>
        <dbReference type="Proteomes" id="UP000507470"/>
    </source>
</evidence>
<evidence type="ECO:0000256" key="1">
    <source>
        <dbReference type="SAM" id="MobiDB-lite"/>
    </source>
</evidence>
<dbReference type="InterPro" id="IPR036179">
    <property type="entry name" value="Ig-like_dom_sf"/>
</dbReference>
<gene>
    <name evidence="3" type="ORF">MCOR_14333</name>
</gene>
<keyword evidence="4" id="KW-1185">Reference proteome</keyword>